<dbReference type="AlphaFoldDB" id="A0A7S4A395"/>
<keyword evidence="1" id="KW-1133">Transmembrane helix</keyword>
<gene>
    <name evidence="2" type="ORF">PCAL00307_LOCUS17628</name>
</gene>
<name>A0A7S4A395_9STRA</name>
<evidence type="ECO:0000313" key="2">
    <source>
        <dbReference type="EMBL" id="CAE0702183.1"/>
    </source>
</evidence>
<evidence type="ECO:0000256" key="1">
    <source>
        <dbReference type="SAM" id="Phobius"/>
    </source>
</evidence>
<accession>A0A7S4A395</accession>
<proteinExistence type="predicted"/>
<keyword evidence="1" id="KW-0472">Membrane</keyword>
<dbReference type="EMBL" id="HBIW01020482">
    <property type="protein sequence ID" value="CAE0702183.1"/>
    <property type="molecule type" value="Transcribed_RNA"/>
</dbReference>
<organism evidence="2">
    <name type="scientific">Pelagomonas calceolata</name>
    <dbReference type="NCBI Taxonomy" id="35677"/>
    <lineage>
        <taxon>Eukaryota</taxon>
        <taxon>Sar</taxon>
        <taxon>Stramenopiles</taxon>
        <taxon>Ochrophyta</taxon>
        <taxon>Pelagophyceae</taxon>
        <taxon>Pelagomonadales</taxon>
        <taxon>Pelagomonadaceae</taxon>
        <taxon>Pelagomonas</taxon>
    </lineage>
</organism>
<feature type="transmembrane region" description="Helical" evidence="1">
    <location>
        <begin position="70"/>
        <end position="90"/>
    </location>
</feature>
<sequence>MNAARIAAARAAPALRRPARSFTVLETMARPVANMPNKIAEYRTPYVQNLHLHGADNPTYLKGGQGDQTMFGVGIALIGFALVQVSRGLYNMSNGVGKNS</sequence>
<reference evidence="2" key="1">
    <citation type="submission" date="2021-01" db="EMBL/GenBank/DDBJ databases">
        <authorList>
            <person name="Corre E."/>
            <person name="Pelletier E."/>
            <person name="Niang G."/>
            <person name="Scheremetjew M."/>
            <person name="Finn R."/>
            <person name="Kale V."/>
            <person name="Holt S."/>
            <person name="Cochrane G."/>
            <person name="Meng A."/>
            <person name="Brown T."/>
            <person name="Cohen L."/>
        </authorList>
    </citation>
    <scope>NUCLEOTIDE SEQUENCE</scope>
    <source>
        <strain evidence="2">CCMP1756</strain>
    </source>
</reference>
<keyword evidence="1" id="KW-0812">Transmembrane</keyword>
<protein>
    <submittedName>
        <fullName evidence="2">Uncharacterized protein</fullName>
    </submittedName>
</protein>